<keyword evidence="2" id="KW-1003">Cell membrane</keyword>
<comment type="subcellular location">
    <subcellularLocation>
        <location evidence="1">Cell membrane</location>
        <topology evidence="1">Multi-pass membrane protein</topology>
    </subcellularLocation>
</comment>
<feature type="transmembrane region" description="Helical" evidence="6">
    <location>
        <begin position="49"/>
        <end position="67"/>
    </location>
</feature>
<evidence type="ECO:0000256" key="1">
    <source>
        <dbReference type="ARBA" id="ARBA00004651"/>
    </source>
</evidence>
<gene>
    <name evidence="7" type="ORF">J2S13_002629</name>
</gene>
<dbReference type="PANTHER" id="PTHR30250:SF29">
    <property type="entry name" value="POLYSACCHARIDE BIOSYNTHESIS PROTEIN C-TERMINAL DOMAIN-CONTAINING PROTEIN"/>
    <property type="match status" value="1"/>
</dbReference>
<evidence type="ECO:0000256" key="4">
    <source>
        <dbReference type="ARBA" id="ARBA00022989"/>
    </source>
</evidence>
<dbReference type="CDD" id="cd13124">
    <property type="entry name" value="MATE_SpoVB_like"/>
    <property type="match status" value="1"/>
</dbReference>
<dbReference type="RefSeq" id="WP_307258191.1">
    <property type="nucleotide sequence ID" value="NZ_JAUSUC010000038.1"/>
</dbReference>
<keyword evidence="8" id="KW-1185">Reference proteome</keyword>
<keyword evidence="4 6" id="KW-1133">Transmembrane helix</keyword>
<dbReference type="InterPro" id="IPR024923">
    <property type="entry name" value="PG_synth_SpoVB"/>
</dbReference>
<evidence type="ECO:0000256" key="6">
    <source>
        <dbReference type="SAM" id="Phobius"/>
    </source>
</evidence>
<feature type="transmembrane region" description="Helical" evidence="6">
    <location>
        <begin position="382"/>
        <end position="398"/>
    </location>
</feature>
<feature type="transmembrane region" description="Helical" evidence="6">
    <location>
        <begin position="323"/>
        <end position="342"/>
    </location>
</feature>
<evidence type="ECO:0000256" key="5">
    <source>
        <dbReference type="ARBA" id="ARBA00023136"/>
    </source>
</evidence>
<feature type="transmembrane region" description="Helical" evidence="6">
    <location>
        <begin position="121"/>
        <end position="142"/>
    </location>
</feature>
<evidence type="ECO:0000256" key="2">
    <source>
        <dbReference type="ARBA" id="ARBA00022475"/>
    </source>
</evidence>
<dbReference type="AlphaFoldDB" id="A0AAJ1T3Z3"/>
<reference evidence="7" key="1">
    <citation type="submission" date="2023-07" db="EMBL/GenBank/DDBJ databases">
        <title>Genomic Encyclopedia of Type Strains, Phase IV (KMG-IV): sequencing the most valuable type-strain genomes for metagenomic binning, comparative biology and taxonomic classification.</title>
        <authorList>
            <person name="Goeker M."/>
        </authorList>
    </citation>
    <scope>NUCLEOTIDE SEQUENCE</scope>
    <source>
        <strain evidence="7">DSM 23947</strain>
    </source>
</reference>
<dbReference type="Proteomes" id="UP001237207">
    <property type="component" value="Unassembled WGS sequence"/>
</dbReference>
<feature type="transmembrane region" description="Helical" evidence="6">
    <location>
        <begin position="410"/>
        <end position="429"/>
    </location>
</feature>
<evidence type="ECO:0000313" key="8">
    <source>
        <dbReference type="Proteomes" id="UP001237207"/>
    </source>
</evidence>
<comment type="caution">
    <text evidence="7">The sequence shown here is derived from an EMBL/GenBank/DDBJ whole genome shotgun (WGS) entry which is preliminary data.</text>
</comment>
<dbReference type="EMBL" id="JAUSUC010000038">
    <property type="protein sequence ID" value="MDQ0216191.1"/>
    <property type="molecule type" value="Genomic_DNA"/>
</dbReference>
<feature type="transmembrane region" description="Helical" evidence="6">
    <location>
        <begin position="354"/>
        <end position="375"/>
    </location>
</feature>
<feature type="transmembrane region" description="Helical" evidence="6">
    <location>
        <begin position="163"/>
        <end position="181"/>
    </location>
</feature>
<feature type="transmembrane region" description="Helical" evidence="6">
    <location>
        <begin position="481"/>
        <end position="499"/>
    </location>
</feature>
<proteinExistence type="predicted"/>
<dbReference type="Pfam" id="PF01943">
    <property type="entry name" value="Polysacc_synt"/>
    <property type="match status" value="1"/>
</dbReference>
<feature type="transmembrane region" description="Helical" evidence="6">
    <location>
        <begin position="187"/>
        <end position="206"/>
    </location>
</feature>
<keyword evidence="3 6" id="KW-0812">Transmembrane</keyword>
<feature type="transmembrane region" description="Helical" evidence="6">
    <location>
        <begin position="88"/>
        <end position="109"/>
    </location>
</feature>
<dbReference type="GO" id="GO:0005886">
    <property type="term" value="C:plasma membrane"/>
    <property type="evidence" value="ECO:0007669"/>
    <property type="project" value="UniProtKB-SubCell"/>
</dbReference>
<organism evidence="7 8">
    <name type="scientific">Oikeobacillus pervagus</name>
    <dbReference type="NCBI Taxonomy" id="1325931"/>
    <lineage>
        <taxon>Bacteria</taxon>
        <taxon>Bacillati</taxon>
        <taxon>Bacillota</taxon>
        <taxon>Bacilli</taxon>
        <taxon>Bacillales</taxon>
        <taxon>Bacillaceae</taxon>
        <taxon>Oikeobacillus</taxon>
    </lineage>
</organism>
<sequence>MPYQQREFMKGALILTVAAFVIKVLSAVYRVPFQNIVGDVGFYIYQQVYPFYGIALGLSTFGFPVMISKLVAEKNKREDIRFIISTSFLFISIIGGLLFTFTYFGAPFIAKWMGDSHLTGLIQTISFSFLIMPFVSVIRGFYQGKGQMVPSAVSQVTEQSIRVTTILLLSYILVSHGYSFYLVGKGALLGSILGGLGGMFVLFFYIRQNRFSPSYPKTSSLKRRTIWKRLAFQGILICLSSMILVLYQLVDALNLYFGLVKSGLSPLDAKIEKGIYDRGQPLLQLGTIVATSISLIIVPMIATAFERDHMAAVKKYVQMSLKVSFVVGVGAAIGLVNIMKPINQMLFENTNGSHVLAVFCLSILFSSLILTLSAVLQGVGEFFTPAWAIALGLLLKYVGNQLLITKLGTMGASVSTVLSMLIVSFILWWKIKRKFPLKVFTNEMIKKCLLATMMMTVSIQLWIMMLSYFPFIADDRLHSTFISISSVVIGGIMFVYSVLKSGVFKENELAFLPYGHQLVLISNKIYKRG</sequence>
<dbReference type="InterPro" id="IPR002797">
    <property type="entry name" value="Polysacc_synth"/>
</dbReference>
<feature type="transmembrane region" description="Helical" evidence="6">
    <location>
        <begin position="12"/>
        <end position="29"/>
    </location>
</feature>
<evidence type="ECO:0000313" key="7">
    <source>
        <dbReference type="EMBL" id="MDQ0216191.1"/>
    </source>
</evidence>
<dbReference type="InterPro" id="IPR050833">
    <property type="entry name" value="Poly_Biosynth_Transport"/>
</dbReference>
<dbReference type="PANTHER" id="PTHR30250">
    <property type="entry name" value="PST FAMILY PREDICTED COLANIC ACID TRANSPORTER"/>
    <property type="match status" value="1"/>
</dbReference>
<dbReference type="PIRSF" id="PIRSF038958">
    <property type="entry name" value="PG_synth_SpoVB"/>
    <property type="match status" value="1"/>
</dbReference>
<evidence type="ECO:0000256" key="3">
    <source>
        <dbReference type="ARBA" id="ARBA00022692"/>
    </source>
</evidence>
<feature type="transmembrane region" description="Helical" evidence="6">
    <location>
        <begin position="449"/>
        <end position="469"/>
    </location>
</feature>
<keyword evidence="5 6" id="KW-0472">Membrane</keyword>
<feature type="transmembrane region" description="Helical" evidence="6">
    <location>
        <begin position="226"/>
        <end position="250"/>
    </location>
</feature>
<name>A0AAJ1T3Z3_9BACI</name>
<feature type="transmembrane region" description="Helical" evidence="6">
    <location>
        <begin position="282"/>
        <end position="302"/>
    </location>
</feature>
<protein>
    <submittedName>
        <fullName evidence="7">PST family polysaccharide transporter</fullName>
    </submittedName>
</protein>
<accession>A0AAJ1T3Z3</accession>